<reference evidence="3 4" key="1">
    <citation type="submission" date="2017-07" db="EMBL/GenBank/DDBJ databases">
        <title>Flavobacterium cyanobacteriorum sp. nov., isolated from cyanobacterial aggregates in a eutrophic lake.</title>
        <authorList>
            <person name="Cai H."/>
        </authorList>
    </citation>
    <scope>NUCLEOTIDE SEQUENCE [LARGE SCALE GENOMIC DNA]</scope>
    <source>
        <strain evidence="3 4">TH021</strain>
    </source>
</reference>
<keyword evidence="1" id="KW-0732">Signal</keyword>
<dbReference type="AlphaFoldDB" id="A0A255Z1U7"/>
<dbReference type="RefSeq" id="WP_094415489.1">
    <property type="nucleotide sequence ID" value="NZ_NOXV01000282.1"/>
</dbReference>
<sequence>MKKYLLLLAIISNNSFYAQTTNPAPYCAANFVNQAPFNLPDRLISNVSFGSLANNSGSNRWPGNGYVFYNNISAPSVVLNSSYQLTVNYNQNSTHRVAAFIDFNRDNDFIDAGEKVMDVMFPFNTGTTVNVQIPATAAIGETRLRVVLYEDDMYTGSEGPATSCSNLALSVGETEDYRINMVTSLSNPSYIQNDDIVLFPNPVADFIEIKSEKISDIKNVLIYDSIGKKVIDLSYAESILS</sequence>
<keyword evidence="4" id="KW-1185">Reference proteome</keyword>
<dbReference type="EMBL" id="NOXV01000282">
    <property type="protein sequence ID" value="OYQ35477.1"/>
    <property type="molecule type" value="Genomic_DNA"/>
</dbReference>
<gene>
    <name evidence="3" type="ORF">CHU92_10910</name>
</gene>
<name>A0A255Z1U7_9FLAO</name>
<proteinExistence type="predicted"/>
<feature type="signal peptide" evidence="1">
    <location>
        <begin position="1"/>
        <end position="18"/>
    </location>
</feature>
<evidence type="ECO:0000313" key="4">
    <source>
        <dbReference type="Proteomes" id="UP000216605"/>
    </source>
</evidence>
<evidence type="ECO:0000313" key="3">
    <source>
        <dbReference type="EMBL" id="OYQ35477.1"/>
    </source>
</evidence>
<organism evidence="3 4">
    <name type="scientific">Flavobacterium cyanobacteriorum</name>
    <dbReference type="NCBI Taxonomy" id="2022802"/>
    <lineage>
        <taxon>Bacteria</taxon>
        <taxon>Pseudomonadati</taxon>
        <taxon>Bacteroidota</taxon>
        <taxon>Flavobacteriia</taxon>
        <taxon>Flavobacteriales</taxon>
        <taxon>Flavobacteriaceae</taxon>
        <taxon>Flavobacterium</taxon>
    </lineage>
</organism>
<evidence type="ECO:0000256" key="1">
    <source>
        <dbReference type="SAM" id="SignalP"/>
    </source>
</evidence>
<dbReference type="Pfam" id="PF20009">
    <property type="entry name" value="GEVED"/>
    <property type="match status" value="1"/>
</dbReference>
<dbReference type="Proteomes" id="UP000216605">
    <property type="component" value="Unassembled WGS sequence"/>
</dbReference>
<dbReference type="OrthoDB" id="291295at2"/>
<feature type="chain" id="PRO_5012220126" description="GEVED domain-containing protein" evidence="1">
    <location>
        <begin position="19"/>
        <end position="241"/>
    </location>
</feature>
<feature type="domain" description="GEVED" evidence="2">
    <location>
        <begin position="97"/>
        <end position="180"/>
    </location>
</feature>
<protein>
    <recommendedName>
        <fullName evidence="2">GEVED domain-containing protein</fullName>
    </recommendedName>
</protein>
<accession>A0A255Z1U7</accession>
<evidence type="ECO:0000259" key="2">
    <source>
        <dbReference type="Pfam" id="PF20009"/>
    </source>
</evidence>
<comment type="caution">
    <text evidence="3">The sequence shown here is derived from an EMBL/GenBank/DDBJ whole genome shotgun (WGS) entry which is preliminary data.</text>
</comment>
<dbReference type="InterPro" id="IPR045474">
    <property type="entry name" value="GEVED"/>
</dbReference>